<accession>F4S227</accession>
<name>F4S227_MELLP</name>
<dbReference type="OrthoDB" id="2504494at2759"/>
<dbReference type="VEuPathDB" id="FungiDB:MELLADRAFT_73025"/>
<feature type="compositionally biased region" description="Basic and acidic residues" evidence="1">
    <location>
        <begin position="161"/>
        <end position="171"/>
    </location>
</feature>
<protein>
    <submittedName>
        <fullName evidence="2">Uncharacterized protein</fullName>
    </submittedName>
</protein>
<feature type="compositionally biased region" description="Polar residues" evidence="1">
    <location>
        <begin position="238"/>
        <end position="252"/>
    </location>
</feature>
<proteinExistence type="predicted"/>
<feature type="compositionally biased region" description="Polar residues" evidence="1">
    <location>
        <begin position="16"/>
        <end position="25"/>
    </location>
</feature>
<dbReference type="RefSeq" id="XP_007415436.1">
    <property type="nucleotide sequence ID" value="XM_007415374.1"/>
</dbReference>
<evidence type="ECO:0000313" key="2">
    <source>
        <dbReference type="EMBL" id="EGG01335.1"/>
    </source>
</evidence>
<dbReference type="EMBL" id="GL883139">
    <property type="protein sequence ID" value="EGG01335.1"/>
    <property type="molecule type" value="Genomic_DNA"/>
</dbReference>
<dbReference type="InParanoid" id="F4S227"/>
<feature type="compositionally biased region" description="Low complexity" evidence="1">
    <location>
        <begin position="146"/>
        <end position="160"/>
    </location>
</feature>
<sequence length="405" mass="45381">MASITLQSLRHHQRLPSESAQQDLIQSDHEPISSNSIFNRSISTSLHSPNSTDLQQQWDDVSPNPDFEWVLFDPNPTQSFTSMPTHDGRGQFSPDLDLDSDFEDLQPTRSMARSLTVSDLNLSIPETQLFPVNWDDDEVEEDVLSIPSSLSLGSPRSQSRSQRERTSDTHSVRSNYAPAASPIDSDDEALFTNPHAISAGLSTARRSTKSTISDRALSIHSASLPDGRGRACGRRMSDNYSTRSHSNRTGRGSHSIAPRSLSRKPQPLLPELHSAGPIRTERVALRFLARVANRIMALDSDTMTMVADVDLPQSRTRRISVDRHNQNTNERVKFSIGDGDAGLVNGNELSSPLDLSRFSAWAGEGSEIQEHIHEDDENENGQHHHHHHHRHHHHWSRVLSDWTNW</sequence>
<dbReference type="GeneID" id="18932263"/>
<feature type="region of interest" description="Disordered" evidence="1">
    <location>
        <begin position="1"/>
        <end position="25"/>
    </location>
</feature>
<evidence type="ECO:0000313" key="3">
    <source>
        <dbReference type="Proteomes" id="UP000001072"/>
    </source>
</evidence>
<reference evidence="3" key="1">
    <citation type="journal article" date="2011" name="Proc. Natl. Acad. Sci. U.S.A.">
        <title>Obligate biotrophy features unraveled by the genomic analysis of rust fungi.</title>
        <authorList>
            <person name="Duplessis S."/>
            <person name="Cuomo C.A."/>
            <person name="Lin Y.-C."/>
            <person name="Aerts A."/>
            <person name="Tisserant E."/>
            <person name="Veneault-Fourrey C."/>
            <person name="Joly D.L."/>
            <person name="Hacquard S."/>
            <person name="Amselem J."/>
            <person name="Cantarel B.L."/>
            <person name="Chiu R."/>
            <person name="Coutinho P.M."/>
            <person name="Feau N."/>
            <person name="Field M."/>
            <person name="Frey P."/>
            <person name="Gelhaye E."/>
            <person name="Goldberg J."/>
            <person name="Grabherr M.G."/>
            <person name="Kodira C.D."/>
            <person name="Kohler A."/>
            <person name="Kuees U."/>
            <person name="Lindquist E.A."/>
            <person name="Lucas S.M."/>
            <person name="Mago R."/>
            <person name="Mauceli E."/>
            <person name="Morin E."/>
            <person name="Murat C."/>
            <person name="Pangilinan J.L."/>
            <person name="Park R."/>
            <person name="Pearson M."/>
            <person name="Quesneville H."/>
            <person name="Rouhier N."/>
            <person name="Sakthikumar S."/>
            <person name="Salamov A.A."/>
            <person name="Schmutz J."/>
            <person name="Selles B."/>
            <person name="Shapiro H."/>
            <person name="Tanguay P."/>
            <person name="Tuskan G.A."/>
            <person name="Henrissat B."/>
            <person name="Van de Peer Y."/>
            <person name="Rouze P."/>
            <person name="Ellis J.G."/>
            <person name="Dodds P.N."/>
            <person name="Schein J.E."/>
            <person name="Zhong S."/>
            <person name="Hamelin R.C."/>
            <person name="Grigoriev I.V."/>
            <person name="Szabo L.J."/>
            <person name="Martin F."/>
        </authorList>
    </citation>
    <scope>NUCLEOTIDE SEQUENCE [LARGE SCALE GENOMIC DNA]</scope>
    <source>
        <strain evidence="3">98AG31 / pathotype 3-4-7</strain>
    </source>
</reference>
<feature type="region of interest" description="Disordered" evidence="1">
    <location>
        <begin position="146"/>
        <end position="188"/>
    </location>
</feature>
<keyword evidence="3" id="KW-1185">Reference proteome</keyword>
<dbReference type="HOGENOM" id="CLU_679853_0_0_1"/>
<dbReference type="AlphaFoldDB" id="F4S227"/>
<dbReference type="Proteomes" id="UP000001072">
    <property type="component" value="Unassembled WGS sequence"/>
</dbReference>
<gene>
    <name evidence="2" type="ORF">MELLADRAFT_73025</name>
</gene>
<organism evidence="3">
    <name type="scientific">Melampsora larici-populina (strain 98AG31 / pathotype 3-4-7)</name>
    <name type="common">Poplar leaf rust fungus</name>
    <dbReference type="NCBI Taxonomy" id="747676"/>
    <lineage>
        <taxon>Eukaryota</taxon>
        <taxon>Fungi</taxon>
        <taxon>Dikarya</taxon>
        <taxon>Basidiomycota</taxon>
        <taxon>Pucciniomycotina</taxon>
        <taxon>Pucciniomycetes</taxon>
        <taxon>Pucciniales</taxon>
        <taxon>Melampsoraceae</taxon>
        <taxon>Melampsora</taxon>
    </lineage>
</organism>
<dbReference type="KEGG" id="mlr:MELLADRAFT_73025"/>
<evidence type="ECO:0000256" key="1">
    <source>
        <dbReference type="SAM" id="MobiDB-lite"/>
    </source>
</evidence>
<feature type="region of interest" description="Disordered" evidence="1">
    <location>
        <begin position="221"/>
        <end position="272"/>
    </location>
</feature>